<feature type="region of interest" description="Disordered" evidence="6">
    <location>
        <begin position="253"/>
        <end position="273"/>
    </location>
</feature>
<keyword evidence="5 8" id="KW-0067">ATP-binding</keyword>
<dbReference type="SMART" id="SM00382">
    <property type="entry name" value="AAA"/>
    <property type="match status" value="1"/>
</dbReference>
<organism evidence="8 9">
    <name type="scientific">Uliginosibacterium sediminicola</name>
    <dbReference type="NCBI Taxonomy" id="2024550"/>
    <lineage>
        <taxon>Bacteria</taxon>
        <taxon>Pseudomonadati</taxon>
        <taxon>Pseudomonadota</taxon>
        <taxon>Betaproteobacteria</taxon>
        <taxon>Rhodocyclales</taxon>
        <taxon>Zoogloeaceae</taxon>
        <taxon>Uliginosibacterium</taxon>
    </lineage>
</organism>
<keyword evidence="4" id="KW-0547">Nucleotide-binding</keyword>
<accession>A0ABU9YUE2</accession>
<evidence type="ECO:0000256" key="2">
    <source>
        <dbReference type="ARBA" id="ARBA00022597"/>
    </source>
</evidence>
<reference evidence="8 9" key="1">
    <citation type="journal article" date="2018" name="Int. J. Syst. Evol. Microbiol.">
        <title>Uliginosibacterium sediminicola sp. nov., isolated from freshwater sediment.</title>
        <authorList>
            <person name="Hwang W.M."/>
            <person name="Kim S.M."/>
            <person name="Kang K."/>
            <person name="Ahn T.Y."/>
        </authorList>
    </citation>
    <scope>NUCLEOTIDE SEQUENCE [LARGE SCALE GENOMIC DNA]</scope>
    <source>
        <strain evidence="8 9">M1-21</strain>
    </source>
</reference>
<dbReference type="GO" id="GO:0005524">
    <property type="term" value="F:ATP binding"/>
    <property type="evidence" value="ECO:0007669"/>
    <property type="project" value="UniProtKB-KW"/>
</dbReference>
<dbReference type="RefSeq" id="WP_345918074.1">
    <property type="nucleotide sequence ID" value="NZ_JBDIVE010000001.1"/>
</dbReference>
<keyword evidence="1" id="KW-0472">Membrane</keyword>
<dbReference type="InterPro" id="IPR003439">
    <property type="entry name" value="ABC_transporter-like_ATP-bd"/>
</dbReference>
<dbReference type="InterPro" id="IPR050107">
    <property type="entry name" value="ABC_carbohydrate_import_ATPase"/>
</dbReference>
<name>A0ABU9YUE2_9RHOO</name>
<dbReference type="Pfam" id="PF00005">
    <property type="entry name" value="ABC_tran"/>
    <property type="match status" value="2"/>
</dbReference>
<dbReference type="PROSITE" id="PS00211">
    <property type="entry name" value="ABC_TRANSPORTER_1"/>
    <property type="match status" value="2"/>
</dbReference>
<dbReference type="InterPro" id="IPR027417">
    <property type="entry name" value="P-loop_NTPase"/>
</dbReference>
<proteinExistence type="predicted"/>
<evidence type="ECO:0000313" key="8">
    <source>
        <dbReference type="EMBL" id="MEN3067306.1"/>
    </source>
</evidence>
<dbReference type="PROSITE" id="PS50893">
    <property type="entry name" value="ABC_TRANSPORTER_2"/>
    <property type="match status" value="2"/>
</dbReference>
<keyword evidence="9" id="KW-1185">Reference proteome</keyword>
<dbReference type="SUPFAM" id="SSF52540">
    <property type="entry name" value="P-loop containing nucleoside triphosphate hydrolases"/>
    <property type="match status" value="2"/>
</dbReference>
<sequence length="523" mass="55682">MFILPEVGQAPPPVAAPPALLRLQGMSKRFGSLQALEDVSLEIAAGEIHCLLGENGAGKSTLCNLIFGVYQADSGSMQLAGADYRPSGPADALSMQVAMVHQHFSLVPDLSVVDNLLLGQARGVLRRSECAERVQALSQRFGLQIDPWLRISDLSVGERQRVEIIKCLMREPRLLVLDEPTAVLLPDEIAALLEVCQRVAAEGCGVVLVTHKLAEIQKVAQRATVLRGGRVAARSEQPAADLDALVQAMIQRSGEARTSPAAPSYQREAAGQPRAEPALMIDGVSVKDADGVTRLDNFTLIVEPGEIVAVAGVEGNGQSELAAVISGMRPASQGRLFVKGRELTGRSPRQITAAGVGVVPEDRHAVGCVSGMSVAENLFLDRLHRFSRYGLLDRKRMRAAALELMQRFDVRAASPDVSFAGLSGGNQQKAVLARELTLDGLSFLLAAQPTRGLDVGAVEAVYEHIRAVCAQGVGVLLISSELDELLKVADRVVVLYRGRIVGSCTAEPGERARIGAWMAGQAA</sequence>
<protein>
    <submittedName>
        <fullName evidence="8">ABC transporter ATP-binding protein</fullName>
    </submittedName>
</protein>
<feature type="domain" description="ABC transporter" evidence="7">
    <location>
        <begin position="21"/>
        <end position="253"/>
    </location>
</feature>
<dbReference type="Gene3D" id="3.40.50.300">
    <property type="entry name" value="P-loop containing nucleotide triphosphate hydrolases"/>
    <property type="match status" value="2"/>
</dbReference>
<dbReference type="Proteomes" id="UP001410394">
    <property type="component" value="Unassembled WGS sequence"/>
</dbReference>
<comment type="caution">
    <text evidence="8">The sequence shown here is derived from an EMBL/GenBank/DDBJ whole genome shotgun (WGS) entry which is preliminary data.</text>
</comment>
<evidence type="ECO:0000259" key="7">
    <source>
        <dbReference type="PROSITE" id="PS50893"/>
    </source>
</evidence>
<dbReference type="InterPro" id="IPR003593">
    <property type="entry name" value="AAA+_ATPase"/>
</dbReference>
<evidence type="ECO:0000256" key="1">
    <source>
        <dbReference type="ARBA" id="ARBA00022475"/>
    </source>
</evidence>
<evidence type="ECO:0000313" key="9">
    <source>
        <dbReference type="Proteomes" id="UP001410394"/>
    </source>
</evidence>
<evidence type="ECO:0000256" key="6">
    <source>
        <dbReference type="SAM" id="MobiDB-lite"/>
    </source>
</evidence>
<dbReference type="CDD" id="cd03215">
    <property type="entry name" value="ABC_Carb_Monos_II"/>
    <property type="match status" value="1"/>
</dbReference>
<feature type="domain" description="ABC transporter" evidence="7">
    <location>
        <begin position="279"/>
        <end position="522"/>
    </location>
</feature>
<dbReference type="PANTHER" id="PTHR43790:SF4">
    <property type="entry name" value="GUANOSINE IMPORT ATP-BINDING PROTEIN NUPO"/>
    <property type="match status" value="1"/>
</dbReference>
<dbReference type="EMBL" id="JBDIVE010000001">
    <property type="protein sequence ID" value="MEN3067306.1"/>
    <property type="molecule type" value="Genomic_DNA"/>
</dbReference>
<keyword evidence="2" id="KW-0762">Sugar transport</keyword>
<keyword evidence="2" id="KW-0813">Transport</keyword>
<evidence type="ECO:0000256" key="4">
    <source>
        <dbReference type="ARBA" id="ARBA00022741"/>
    </source>
</evidence>
<keyword evidence="3" id="KW-0677">Repeat</keyword>
<gene>
    <name evidence="8" type="ORF">ABDB84_02375</name>
</gene>
<dbReference type="CDD" id="cd03216">
    <property type="entry name" value="ABC_Carb_Monos_I"/>
    <property type="match status" value="1"/>
</dbReference>
<dbReference type="PANTHER" id="PTHR43790">
    <property type="entry name" value="CARBOHYDRATE TRANSPORT ATP-BINDING PROTEIN MG119-RELATED"/>
    <property type="match status" value="1"/>
</dbReference>
<evidence type="ECO:0000256" key="3">
    <source>
        <dbReference type="ARBA" id="ARBA00022737"/>
    </source>
</evidence>
<evidence type="ECO:0000256" key="5">
    <source>
        <dbReference type="ARBA" id="ARBA00022840"/>
    </source>
</evidence>
<keyword evidence="1" id="KW-1003">Cell membrane</keyword>
<dbReference type="InterPro" id="IPR017871">
    <property type="entry name" value="ABC_transporter-like_CS"/>
</dbReference>